<sequence length="248" mass="27898">MNAPSVPDLEAARKRPSYICEQCWTSVIANQLGLLLPPSEQAPSSELEWNTDPKSKYIYSVSEADIREADKQGCRWCHLIVQFASFRSQLDDKGDSKPPSDNIVEIRVGRGGPERDVLDITVNDELCWFGYVYTTEHDPASSLLPARNLVCEVGSDKALSLVTDLVNDCCSNHHDCPPVSKPYLPLPTRVIDCSDPSKPRLFISNERRDRYIALSYVWGEDQPYGIREHQAPKVIDKHVRHHLPGCLA</sequence>
<dbReference type="EMBL" id="NHYE01001016">
    <property type="protein sequence ID" value="PPR00283.1"/>
    <property type="molecule type" value="Genomic_DNA"/>
</dbReference>
<proteinExistence type="predicted"/>
<dbReference type="OrthoDB" id="5125733at2759"/>
<dbReference type="Proteomes" id="UP000284706">
    <property type="component" value="Unassembled WGS sequence"/>
</dbReference>
<reference evidence="1 2" key="1">
    <citation type="journal article" date="2018" name="Evol. Lett.">
        <title>Horizontal gene cluster transfer increased hallucinogenic mushroom diversity.</title>
        <authorList>
            <person name="Reynolds H.T."/>
            <person name="Vijayakumar V."/>
            <person name="Gluck-Thaler E."/>
            <person name="Korotkin H.B."/>
            <person name="Matheny P.B."/>
            <person name="Slot J.C."/>
        </authorList>
    </citation>
    <scope>NUCLEOTIDE SEQUENCE [LARGE SCALE GENOMIC DNA]</scope>
    <source>
        <strain evidence="1 2">SRW20</strain>
    </source>
</reference>
<evidence type="ECO:0008006" key="3">
    <source>
        <dbReference type="Google" id="ProtNLM"/>
    </source>
</evidence>
<gene>
    <name evidence="1" type="ORF">CVT26_009035</name>
</gene>
<dbReference type="InParanoid" id="A0A409YBB0"/>
<evidence type="ECO:0000313" key="2">
    <source>
        <dbReference type="Proteomes" id="UP000284706"/>
    </source>
</evidence>
<accession>A0A409YBB0</accession>
<name>A0A409YBB0_9AGAR</name>
<organism evidence="1 2">
    <name type="scientific">Gymnopilus dilepis</name>
    <dbReference type="NCBI Taxonomy" id="231916"/>
    <lineage>
        <taxon>Eukaryota</taxon>
        <taxon>Fungi</taxon>
        <taxon>Dikarya</taxon>
        <taxon>Basidiomycota</taxon>
        <taxon>Agaricomycotina</taxon>
        <taxon>Agaricomycetes</taxon>
        <taxon>Agaricomycetidae</taxon>
        <taxon>Agaricales</taxon>
        <taxon>Agaricineae</taxon>
        <taxon>Hymenogastraceae</taxon>
        <taxon>Gymnopilus</taxon>
    </lineage>
</organism>
<dbReference type="AlphaFoldDB" id="A0A409YBB0"/>
<evidence type="ECO:0000313" key="1">
    <source>
        <dbReference type="EMBL" id="PPR00283.1"/>
    </source>
</evidence>
<protein>
    <recommendedName>
        <fullName evidence="3">Heterokaryon incompatibility domain-containing protein</fullName>
    </recommendedName>
</protein>
<keyword evidence="2" id="KW-1185">Reference proteome</keyword>
<comment type="caution">
    <text evidence="1">The sequence shown here is derived from an EMBL/GenBank/DDBJ whole genome shotgun (WGS) entry which is preliminary data.</text>
</comment>